<proteinExistence type="predicted"/>
<organism evidence="1 2">
    <name type="scientific">Melia azedarach</name>
    <name type="common">Chinaberry tree</name>
    <dbReference type="NCBI Taxonomy" id="155640"/>
    <lineage>
        <taxon>Eukaryota</taxon>
        <taxon>Viridiplantae</taxon>
        <taxon>Streptophyta</taxon>
        <taxon>Embryophyta</taxon>
        <taxon>Tracheophyta</taxon>
        <taxon>Spermatophyta</taxon>
        <taxon>Magnoliopsida</taxon>
        <taxon>eudicotyledons</taxon>
        <taxon>Gunneridae</taxon>
        <taxon>Pentapetalae</taxon>
        <taxon>rosids</taxon>
        <taxon>malvids</taxon>
        <taxon>Sapindales</taxon>
        <taxon>Meliaceae</taxon>
        <taxon>Melia</taxon>
    </lineage>
</organism>
<protein>
    <submittedName>
        <fullName evidence="1">Heme-binding protein 2-like</fullName>
    </submittedName>
</protein>
<accession>A0ACC1YTY5</accession>
<dbReference type="Proteomes" id="UP001164539">
    <property type="component" value="Chromosome 2"/>
</dbReference>
<evidence type="ECO:0000313" key="1">
    <source>
        <dbReference type="EMBL" id="KAJ4726619.1"/>
    </source>
</evidence>
<dbReference type="EMBL" id="CM051395">
    <property type="protein sequence ID" value="KAJ4726619.1"/>
    <property type="molecule type" value="Genomic_DNA"/>
</dbReference>
<gene>
    <name evidence="1" type="ORF">OWV82_005300</name>
</gene>
<keyword evidence="2" id="KW-1185">Reference proteome</keyword>
<evidence type="ECO:0000313" key="2">
    <source>
        <dbReference type="Proteomes" id="UP001164539"/>
    </source>
</evidence>
<sequence>MAAGLGMLKLSVLLSLLSNLNLGLWQESSKDLTLFPPTCNRIECPSFDTIYVGNGFEIRRYNSSVWTSTSPIQDISLVEATRTGFLRLFDYIQGKNSYDQKIEMTAPVIAEVLPSDGPFCESTFTVSFYVPKVNQANPPPAKGLHVQRWKGTYVAVRQFSGFVTDSNVGAEAAALQASLAGTAWAAAIEKSHGGDSTSVYTVAQYNSPFEFDDRVNEIWLLFDMEDECAL</sequence>
<comment type="caution">
    <text evidence="1">The sequence shown here is derived from an EMBL/GenBank/DDBJ whole genome shotgun (WGS) entry which is preliminary data.</text>
</comment>
<reference evidence="1 2" key="1">
    <citation type="journal article" date="2023" name="Science">
        <title>Complex scaffold remodeling in plant triterpene biosynthesis.</title>
        <authorList>
            <person name="De La Pena R."/>
            <person name="Hodgson H."/>
            <person name="Liu J.C."/>
            <person name="Stephenson M.J."/>
            <person name="Martin A.C."/>
            <person name="Owen C."/>
            <person name="Harkess A."/>
            <person name="Leebens-Mack J."/>
            <person name="Jimenez L.E."/>
            <person name="Osbourn A."/>
            <person name="Sattely E.S."/>
        </authorList>
    </citation>
    <scope>NUCLEOTIDE SEQUENCE [LARGE SCALE GENOMIC DNA]</scope>
    <source>
        <strain evidence="2">cv. JPN11</strain>
        <tissue evidence="1">Leaf</tissue>
    </source>
</reference>
<name>A0ACC1YTY5_MELAZ</name>